<protein>
    <submittedName>
        <fullName evidence="1">HK97 gp10 family phage protein</fullName>
    </submittedName>
</protein>
<evidence type="ECO:0000313" key="2">
    <source>
        <dbReference type="Proteomes" id="UP000321062"/>
    </source>
</evidence>
<organism evidence="1 2">
    <name type="scientific">Paradevosia tibetensis</name>
    <dbReference type="NCBI Taxonomy" id="1447062"/>
    <lineage>
        <taxon>Bacteria</taxon>
        <taxon>Pseudomonadati</taxon>
        <taxon>Pseudomonadota</taxon>
        <taxon>Alphaproteobacteria</taxon>
        <taxon>Hyphomicrobiales</taxon>
        <taxon>Devosiaceae</taxon>
        <taxon>Paradevosia</taxon>
    </lineage>
</organism>
<dbReference type="EMBL" id="CP041690">
    <property type="protein sequence ID" value="QEE20417.1"/>
    <property type="molecule type" value="Genomic_DNA"/>
</dbReference>
<dbReference type="OrthoDB" id="982480at2"/>
<keyword evidence="2" id="KW-1185">Reference proteome</keyword>
<name>A0A5B9DMK3_9HYPH</name>
<accession>A0A5B9DMK3</accession>
<dbReference type="AlphaFoldDB" id="A0A5B9DMK3"/>
<gene>
    <name evidence="1" type="ORF">FNA67_09630</name>
</gene>
<proteinExistence type="predicted"/>
<evidence type="ECO:0000313" key="1">
    <source>
        <dbReference type="EMBL" id="QEE20417.1"/>
    </source>
</evidence>
<reference evidence="1 2" key="1">
    <citation type="journal article" date="2015" name="Int. J. Syst. Evol. Microbiol.">
        <title>Youhaiella tibetensis gen. nov., sp. nov., isolated from subsurface sediment.</title>
        <authorList>
            <person name="Wang Y.X."/>
            <person name="Huang F.Q."/>
            <person name="Nogi Y."/>
            <person name="Pang S.J."/>
            <person name="Wang P.K."/>
            <person name="Lv J."/>
        </authorList>
    </citation>
    <scope>NUCLEOTIDE SEQUENCE [LARGE SCALE GENOMIC DNA]</scope>
    <source>
        <strain evidence="2">fig4</strain>
    </source>
</reference>
<dbReference type="KEGG" id="yti:FNA67_09630"/>
<dbReference type="RefSeq" id="WP_147655890.1">
    <property type="nucleotide sequence ID" value="NZ_BMFM01000001.1"/>
</dbReference>
<sequence length="145" mass="15782">MASFSAQVSAWAAQSEQRITAVFRQSAQGVAREVKKPVAAGGNMRVKTGFLRASLMASTSQMPRINPEAKPATGAADNSYSEDQNVTLVIAGADIGQTIYLGFTASYARPREYEDGFVRLAAQRWPQIVEECARLIKSRVEARAR</sequence>
<dbReference type="Proteomes" id="UP000321062">
    <property type="component" value="Chromosome"/>
</dbReference>